<evidence type="ECO:0000256" key="2">
    <source>
        <dbReference type="SAM" id="Phobius"/>
    </source>
</evidence>
<keyword evidence="2" id="KW-0472">Membrane</keyword>
<name>A0ABY3RSA0_9MICO</name>
<keyword evidence="2" id="KW-1133">Transmembrane helix</keyword>
<gene>
    <name evidence="3" type="ORF">K8F61_01040</name>
</gene>
<organism evidence="3 4">
    <name type="scientific">Microbacterium resistens</name>
    <dbReference type="NCBI Taxonomy" id="156977"/>
    <lineage>
        <taxon>Bacteria</taxon>
        <taxon>Bacillati</taxon>
        <taxon>Actinomycetota</taxon>
        <taxon>Actinomycetes</taxon>
        <taxon>Micrococcales</taxon>
        <taxon>Microbacteriaceae</taxon>
        <taxon>Microbacterium</taxon>
    </lineage>
</organism>
<protein>
    <submittedName>
        <fullName evidence="3">DUF6264 family protein</fullName>
    </submittedName>
</protein>
<sequence>MSDPRPQYGEYATPEEQRRRAGLPEEVTPPAAATAAPAAAAPATAAPAPTDSAAARTPRPADRLITIALLAYGLVNVIMSVISYSDVSRLMSESMRILGIDGEFTNYEQGRLWATIASIVLIVGWTATAAWAVTRLRRGRTSWWVPLVGAVVSTVLASICLSVALLGDPAFLAYLGGASTR</sequence>
<evidence type="ECO:0000256" key="1">
    <source>
        <dbReference type="SAM" id="MobiDB-lite"/>
    </source>
</evidence>
<evidence type="ECO:0000313" key="3">
    <source>
        <dbReference type="EMBL" id="UGS26849.1"/>
    </source>
</evidence>
<reference evidence="3 4" key="1">
    <citation type="submission" date="2023-01" db="EMBL/GenBank/DDBJ databases">
        <title>Characterization of estradiol degrading bacteria Microbacterium sp. MZT7 and reveal degrading genes through genome analysis.</title>
        <authorList>
            <person name="Hao P."/>
            <person name="Gao Y."/>
        </authorList>
    </citation>
    <scope>NUCLEOTIDE SEQUENCE [LARGE SCALE GENOMIC DNA]</scope>
    <source>
        <strain evidence="3 4">MZT7</strain>
    </source>
</reference>
<feature type="compositionally biased region" description="Low complexity" evidence="1">
    <location>
        <begin position="28"/>
        <end position="57"/>
    </location>
</feature>
<keyword evidence="4" id="KW-1185">Reference proteome</keyword>
<keyword evidence="2" id="KW-0812">Transmembrane</keyword>
<dbReference type="Pfam" id="PF19779">
    <property type="entry name" value="DUF6264"/>
    <property type="match status" value="1"/>
</dbReference>
<feature type="transmembrane region" description="Helical" evidence="2">
    <location>
        <begin position="64"/>
        <end position="85"/>
    </location>
</feature>
<dbReference type="EMBL" id="CP082781">
    <property type="protein sequence ID" value="UGS26849.1"/>
    <property type="molecule type" value="Genomic_DNA"/>
</dbReference>
<feature type="transmembrane region" description="Helical" evidence="2">
    <location>
        <begin position="144"/>
        <end position="166"/>
    </location>
</feature>
<proteinExistence type="predicted"/>
<dbReference type="Proteomes" id="UP001199642">
    <property type="component" value="Chromosome"/>
</dbReference>
<accession>A0ABY3RSA0</accession>
<feature type="region of interest" description="Disordered" evidence="1">
    <location>
        <begin position="1"/>
        <end position="57"/>
    </location>
</feature>
<dbReference type="InterPro" id="IPR046231">
    <property type="entry name" value="DUF6264"/>
</dbReference>
<evidence type="ECO:0000313" key="4">
    <source>
        <dbReference type="Proteomes" id="UP001199642"/>
    </source>
</evidence>
<dbReference type="RefSeq" id="WP_219085106.1">
    <property type="nucleotide sequence ID" value="NZ_CP082781.1"/>
</dbReference>
<feature type="transmembrane region" description="Helical" evidence="2">
    <location>
        <begin position="112"/>
        <end position="132"/>
    </location>
</feature>